<dbReference type="EMBL" id="CNGE01000038">
    <property type="protein sequence ID" value="CKR67868.1"/>
    <property type="molecule type" value="Genomic_DNA"/>
</dbReference>
<gene>
    <name evidence="2" type="ORF">ERS007657_02941</name>
    <name evidence="4" type="ORF">ERS007661_03596</name>
    <name evidence="3" type="ORF">ERS027646_00403</name>
</gene>
<evidence type="ECO:0000313" key="3">
    <source>
        <dbReference type="EMBL" id="CKR67868.1"/>
    </source>
</evidence>
<evidence type="ECO:0000313" key="4">
    <source>
        <dbReference type="EMBL" id="CNW15078.1"/>
    </source>
</evidence>
<organism evidence="3 7">
    <name type="scientific">Mycobacterium tuberculosis</name>
    <dbReference type="NCBI Taxonomy" id="1773"/>
    <lineage>
        <taxon>Bacteria</taxon>
        <taxon>Bacillati</taxon>
        <taxon>Actinomycetota</taxon>
        <taxon>Actinomycetes</taxon>
        <taxon>Mycobacteriales</taxon>
        <taxon>Mycobacteriaceae</taxon>
        <taxon>Mycobacterium</taxon>
        <taxon>Mycobacterium tuberculosis complex</taxon>
    </lineage>
</organism>
<evidence type="ECO:0000256" key="1">
    <source>
        <dbReference type="SAM" id="MobiDB-lite"/>
    </source>
</evidence>
<evidence type="ECO:0000313" key="7">
    <source>
        <dbReference type="Proteomes" id="UP000048948"/>
    </source>
</evidence>
<evidence type="ECO:0000313" key="6">
    <source>
        <dbReference type="Proteomes" id="UP000046680"/>
    </source>
</evidence>
<sequence length="106" mass="10699">MNAVAAAASATDSVVYSRPAANDSGSVWSSTAVNTCCRCSMVVEVAKALATPRAANTMPIVMIRPGVVEMNHRRGCAGSAGERDPSGSVDGCASSTVTSVRTSSFG</sequence>
<dbReference type="EMBL" id="CQQC01001668">
    <property type="protein sequence ID" value="CNW15078.1"/>
    <property type="molecule type" value="Genomic_DNA"/>
</dbReference>
<protein>
    <submittedName>
        <fullName evidence="3">Uncharacterized protein</fullName>
    </submittedName>
</protein>
<accession>A0A655A3K0</accession>
<dbReference type="Proteomes" id="UP000039217">
    <property type="component" value="Unassembled WGS sequence"/>
</dbReference>
<dbReference type="Proteomes" id="UP000048948">
    <property type="component" value="Unassembled WGS sequence"/>
</dbReference>
<dbReference type="EMBL" id="CGCX01001268">
    <property type="protein sequence ID" value="CFR91799.1"/>
    <property type="molecule type" value="Genomic_DNA"/>
</dbReference>
<dbReference type="Proteomes" id="UP000046680">
    <property type="component" value="Unassembled WGS sequence"/>
</dbReference>
<evidence type="ECO:0000313" key="2">
    <source>
        <dbReference type="EMBL" id="CFR91799.1"/>
    </source>
</evidence>
<feature type="compositionally biased region" description="Low complexity" evidence="1">
    <location>
        <begin position="94"/>
        <end position="106"/>
    </location>
</feature>
<evidence type="ECO:0000313" key="5">
    <source>
        <dbReference type="Proteomes" id="UP000039217"/>
    </source>
</evidence>
<dbReference type="AlphaFoldDB" id="A0A655A3K0"/>
<proteinExistence type="predicted"/>
<feature type="region of interest" description="Disordered" evidence="1">
    <location>
        <begin position="75"/>
        <end position="106"/>
    </location>
</feature>
<name>A0A655A3K0_MYCTX</name>
<reference evidence="5 6" key="1">
    <citation type="submission" date="2015-03" db="EMBL/GenBank/DDBJ databases">
        <authorList>
            <consortium name="Pathogen Informatics"/>
        </authorList>
    </citation>
    <scope>NUCLEOTIDE SEQUENCE [LARGE SCALE GENOMIC DNA]</scope>
    <source>
        <strain evidence="3 7">Bir 172</strain>
        <strain evidence="2 6">C09601061</strain>
        <strain evidence="4 5">D00501624</strain>
    </source>
</reference>